<evidence type="ECO:0000313" key="2">
    <source>
        <dbReference type="Proteomes" id="UP001317613"/>
    </source>
</evidence>
<sequence>MAAMAAAKEVLKNEEITAIFCGNDEMAMGAYQAIEEAGKKIPDDISVVGFDGLEISEYLVPSLTTVYQPSFDIGYYAAKFLVEAIADPTGKVPNKVFDATFIARKSTKPI</sequence>
<dbReference type="Proteomes" id="UP001317613">
    <property type="component" value="Chromosome"/>
</dbReference>
<proteinExistence type="predicted"/>
<reference evidence="1" key="1">
    <citation type="submission" date="2022-08" db="EMBL/GenBank/DDBJ databases">
        <title>Molecular epidemiological analysis of five strains of VanD-type vancomycin-resistant Enterococcus faecalis.</title>
        <authorList>
            <person name="Mimura K."/>
            <person name="Hashimoto Y."/>
            <person name="Tomita H."/>
        </authorList>
    </citation>
    <scope>NUCLEOTIDE SEQUENCE</scope>
    <source>
        <strain evidence="1">SVR2332</strain>
    </source>
</reference>
<protein>
    <submittedName>
        <fullName evidence="1">Uncharacterized protein</fullName>
    </submittedName>
</protein>
<evidence type="ECO:0000313" key="1">
    <source>
        <dbReference type="EMBL" id="BDQ60186.1"/>
    </source>
</evidence>
<name>A0AC59HKP6_ENTFL</name>
<gene>
    <name evidence="1" type="ORF">EfsSVR2332_02640</name>
</gene>
<dbReference type="EMBL" id="AP026729">
    <property type="protein sequence ID" value="BDQ60186.1"/>
    <property type="molecule type" value="Genomic_DNA"/>
</dbReference>
<organism evidence="1 2">
    <name type="scientific">Enterococcus faecalis</name>
    <name type="common">Streptococcus faecalis</name>
    <dbReference type="NCBI Taxonomy" id="1351"/>
    <lineage>
        <taxon>Bacteria</taxon>
        <taxon>Bacillati</taxon>
        <taxon>Bacillota</taxon>
        <taxon>Bacilli</taxon>
        <taxon>Lactobacillales</taxon>
        <taxon>Enterococcaceae</taxon>
        <taxon>Enterococcus</taxon>
    </lineage>
</organism>
<accession>A0AC59HKP6</accession>